<evidence type="ECO:0000256" key="1">
    <source>
        <dbReference type="SAM" id="Phobius"/>
    </source>
</evidence>
<comment type="caution">
    <text evidence="2">The sequence shown here is derived from an EMBL/GenBank/DDBJ whole genome shotgun (WGS) entry which is preliminary data.</text>
</comment>
<sequence>MASPAAATDSVPGTTFIRQHFKRKGDRLELKVPINPASPALGTILFMCFGASFMIFFTGKPLLELQIIGLTICILLIPGLICLRNSFEYTWLVVGPHKWRAVSGWMWSTTPDPDRFVKGAFITHQKEGRIKDFISVTVVNQGSFEILMFESTTTRFQLEPCKLQMHSHADKEWLADQINNFMNEMKGRSHAIDGTNELQSTQAWPLQADSNYSTLQESLRPVDAVGAFIPNIIRTGNRLDVVTTRPAATYSTRICLAIIAAISALVIGGTAASRRRDADIWVYIVFGIILLIVFPNLTGKGSKGSWLIVEQSTWQLTTFSWKEISKIDTNTMDPSKIGNMVKGCIQELCGAFVDETYNYDDSGNSSTTYYMSLRVQKHPAENPTVIHVHETNQYEAQWLADEVNKHIKIVKEEHIQPVTINNENSRTSTVATKEQSSAAAAVVVEPSAAAVAVIAREPSAAMATMSAAKGREFSTLVDEWLGTR</sequence>
<keyword evidence="1" id="KW-0812">Transmembrane</keyword>
<reference evidence="2" key="1">
    <citation type="journal article" date="2021" name="Proc. Natl. Acad. Sci. U.S.A.">
        <title>Three genomes in the algal genus Volvox reveal the fate of a haploid sex-determining region after a transition to homothallism.</title>
        <authorList>
            <person name="Yamamoto K."/>
            <person name="Hamaji T."/>
            <person name="Kawai-Toyooka H."/>
            <person name="Matsuzaki R."/>
            <person name="Takahashi F."/>
            <person name="Nishimura Y."/>
            <person name="Kawachi M."/>
            <person name="Noguchi H."/>
            <person name="Minakuchi Y."/>
            <person name="Umen J.G."/>
            <person name="Toyoda A."/>
            <person name="Nozaki H."/>
        </authorList>
    </citation>
    <scope>NUCLEOTIDE SEQUENCE</scope>
    <source>
        <strain evidence="2">NIES-3780</strain>
    </source>
</reference>
<feature type="transmembrane region" description="Helical" evidence="1">
    <location>
        <begin position="40"/>
        <end position="59"/>
    </location>
</feature>
<evidence type="ECO:0000313" key="3">
    <source>
        <dbReference type="Proteomes" id="UP000747399"/>
    </source>
</evidence>
<dbReference type="EMBL" id="BNCO01000034">
    <property type="protein sequence ID" value="GIL59341.1"/>
    <property type="molecule type" value="Genomic_DNA"/>
</dbReference>
<feature type="transmembrane region" description="Helical" evidence="1">
    <location>
        <begin position="280"/>
        <end position="297"/>
    </location>
</feature>
<accession>A0A8J4BDP2</accession>
<organism evidence="2 3">
    <name type="scientific">Volvox africanus</name>
    <dbReference type="NCBI Taxonomy" id="51714"/>
    <lineage>
        <taxon>Eukaryota</taxon>
        <taxon>Viridiplantae</taxon>
        <taxon>Chlorophyta</taxon>
        <taxon>core chlorophytes</taxon>
        <taxon>Chlorophyceae</taxon>
        <taxon>CS clade</taxon>
        <taxon>Chlamydomonadales</taxon>
        <taxon>Volvocaceae</taxon>
        <taxon>Volvox</taxon>
    </lineage>
</organism>
<evidence type="ECO:0008006" key="4">
    <source>
        <dbReference type="Google" id="ProtNLM"/>
    </source>
</evidence>
<keyword evidence="1" id="KW-1133">Transmembrane helix</keyword>
<gene>
    <name evidence="2" type="ORF">Vafri_14234</name>
</gene>
<protein>
    <recommendedName>
        <fullName evidence="4">Transmembrane protein</fullName>
    </recommendedName>
</protein>
<keyword evidence="3" id="KW-1185">Reference proteome</keyword>
<dbReference type="Proteomes" id="UP000747399">
    <property type="component" value="Unassembled WGS sequence"/>
</dbReference>
<name>A0A8J4BDP2_9CHLO</name>
<feature type="transmembrane region" description="Helical" evidence="1">
    <location>
        <begin position="254"/>
        <end position="274"/>
    </location>
</feature>
<dbReference type="AlphaFoldDB" id="A0A8J4BDP2"/>
<feature type="transmembrane region" description="Helical" evidence="1">
    <location>
        <begin position="65"/>
        <end position="83"/>
    </location>
</feature>
<keyword evidence="1" id="KW-0472">Membrane</keyword>
<proteinExistence type="predicted"/>
<evidence type="ECO:0000313" key="2">
    <source>
        <dbReference type="EMBL" id="GIL59341.1"/>
    </source>
</evidence>